<dbReference type="Pfam" id="PF13628">
    <property type="entry name" value="DUF4142"/>
    <property type="match status" value="1"/>
</dbReference>
<gene>
    <name evidence="3" type="ORF">DDF67_21985</name>
</gene>
<dbReference type="Gene3D" id="1.20.1260.10">
    <property type="match status" value="1"/>
</dbReference>
<dbReference type="OrthoDB" id="8005547at2"/>
<evidence type="ECO:0000313" key="4">
    <source>
        <dbReference type="Proteomes" id="UP000245073"/>
    </source>
</evidence>
<evidence type="ECO:0000259" key="2">
    <source>
        <dbReference type="Pfam" id="PF13628"/>
    </source>
</evidence>
<accession>A0A2T9JGY2</accession>
<dbReference type="EMBL" id="QDKQ01000071">
    <property type="protein sequence ID" value="PVM82961.1"/>
    <property type="molecule type" value="Genomic_DNA"/>
</dbReference>
<proteinExistence type="predicted"/>
<evidence type="ECO:0000313" key="3">
    <source>
        <dbReference type="EMBL" id="PVM82961.1"/>
    </source>
</evidence>
<dbReference type="RefSeq" id="WP_109454928.1">
    <property type="nucleotide sequence ID" value="NZ_QDKQ01000071.1"/>
</dbReference>
<name>A0A2T9JGY2_9CAUL</name>
<feature type="region of interest" description="Disordered" evidence="1">
    <location>
        <begin position="190"/>
        <end position="223"/>
    </location>
</feature>
<dbReference type="PROSITE" id="PS51257">
    <property type="entry name" value="PROKAR_LIPOPROTEIN"/>
    <property type="match status" value="1"/>
</dbReference>
<evidence type="ECO:0000256" key="1">
    <source>
        <dbReference type="SAM" id="MobiDB-lite"/>
    </source>
</evidence>
<protein>
    <submittedName>
        <fullName evidence="3">DUF4142 domain-containing protein</fullName>
    </submittedName>
</protein>
<dbReference type="PANTHER" id="PTHR38593">
    <property type="entry name" value="BLR2558 PROTEIN"/>
    <property type="match status" value="1"/>
</dbReference>
<reference evidence="3 4" key="1">
    <citation type="submission" date="2018-04" db="EMBL/GenBank/DDBJ databases">
        <title>The genome sequence of Caulobacter sp. 744.</title>
        <authorList>
            <person name="Gao J."/>
            <person name="Sun J."/>
        </authorList>
    </citation>
    <scope>NUCLEOTIDE SEQUENCE [LARGE SCALE GENOMIC DNA]</scope>
    <source>
        <strain evidence="3 4">774</strain>
    </source>
</reference>
<organism evidence="3 4">
    <name type="scientific">Caulobacter endophyticus</name>
    <dbReference type="NCBI Taxonomy" id="2172652"/>
    <lineage>
        <taxon>Bacteria</taxon>
        <taxon>Pseudomonadati</taxon>
        <taxon>Pseudomonadota</taxon>
        <taxon>Alphaproteobacteria</taxon>
        <taxon>Caulobacterales</taxon>
        <taxon>Caulobacteraceae</taxon>
        <taxon>Caulobacter</taxon>
    </lineage>
</organism>
<sequence length="223" mass="23084">MRATALILATACLLAACNKAPDEQRAEGQKNEPANIAQDVAGAATGVATGATGAVNAEAFARDAAIGGMYEIESSKLALEKAANPDVKASAKMIIADHEAADAKLKALVAAGKAPGPLPTALDERRKGMLDNLRGASAKDFDDRYLDQQTMAHHEALLAFNGYAKTGDNADLKAFAAETAPKLEKHAQMVTKLDRSTNADDETGSGSAAKPNAVGKAADDMRH</sequence>
<dbReference type="PANTHER" id="PTHR38593:SF1">
    <property type="entry name" value="BLR2558 PROTEIN"/>
    <property type="match status" value="1"/>
</dbReference>
<comment type="caution">
    <text evidence="3">The sequence shown here is derived from an EMBL/GenBank/DDBJ whole genome shotgun (WGS) entry which is preliminary data.</text>
</comment>
<dbReference type="Proteomes" id="UP000245073">
    <property type="component" value="Unassembled WGS sequence"/>
</dbReference>
<dbReference type="InterPro" id="IPR012347">
    <property type="entry name" value="Ferritin-like"/>
</dbReference>
<keyword evidence="4" id="KW-1185">Reference proteome</keyword>
<dbReference type="AlphaFoldDB" id="A0A2T9JGY2"/>
<feature type="domain" description="DUF4142" evidence="2">
    <location>
        <begin position="57"/>
        <end position="193"/>
    </location>
</feature>
<dbReference type="InterPro" id="IPR025419">
    <property type="entry name" value="DUF4142"/>
</dbReference>